<comment type="caution">
    <text evidence="1">The sequence shown here is derived from an EMBL/GenBank/DDBJ whole genome shotgun (WGS) entry which is preliminary data.</text>
</comment>
<dbReference type="AlphaFoldDB" id="A0AAN8LYV0"/>
<organism evidence="1 2">
    <name type="scientific">Coregonus suidteri</name>
    <dbReference type="NCBI Taxonomy" id="861788"/>
    <lineage>
        <taxon>Eukaryota</taxon>
        <taxon>Metazoa</taxon>
        <taxon>Chordata</taxon>
        <taxon>Craniata</taxon>
        <taxon>Vertebrata</taxon>
        <taxon>Euteleostomi</taxon>
        <taxon>Actinopterygii</taxon>
        <taxon>Neopterygii</taxon>
        <taxon>Teleostei</taxon>
        <taxon>Protacanthopterygii</taxon>
        <taxon>Salmoniformes</taxon>
        <taxon>Salmonidae</taxon>
        <taxon>Coregoninae</taxon>
        <taxon>Coregonus</taxon>
    </lineage>
</organism>
<evidence type="ECO:0000313" key="1">
    <source>
        <dbReference type="EMBL" id="KAK6310066.1"/>
    </source>
</evidence>
<proteinExistence type="predicted"/>
<gene>
    <name evidence="1" type="ORF">J4Q44_G00199470</name>
</gene>
<name>A0AAN8LYV0_9TELE</name>
<evidence type="ECO:0000313" key="2">
    <source>
        <dbReference type="Proteomes" id="UP001356427"/>
    </source>
</evidence>
<keyword evidence="2" id="KW-1185">Reference proteome</keyword>
<reference evidence="1 2" key="1">
    <citation type="submission" date="2021-04" db="EMBL/GenBank/DDBJ databases">
        <authorList>
            <person name="De Guttry C."/>
            <person name="Zahm M."/>
            <person name="Klopp C."/>
            <person name="Cabau C."/>
            <person name="Louis A."/>
            <person name="Berthelot C."/>
            <person name="Parey E."/>
            <person name="Roest Crollius H."/>
            <person name="Montfort J."/>
            <person name="Robinson-Rechavi M."/>
            <person name="Bucao C."/>
            <person name="Bouchez O."/>
            <person name="Gislard M."/>
            <person name="Lluch J."/>
            <person name="Milhes M."/>
            <person name="Lampietro C."/>
            <person name="Lopez Roques C."/>
            <person name="Donnadieu C."/>
            <person name="Braasch I."/>
            <person name="Desvignes T."/>
            <person name="Postlethwait J."/>
            <person name="Bobe J."/>
            <person name="Wedekind C."/>
            <person name="Guiguen Y."/>
        </authorList>
    </citation>
    <scope>NUCLEOTIDE SEQUENCE [LARGE SCALE GENOMIC DNA]</scope>
    <source>
        <strain evidence="1">Cs_M1</strain>
        <tissue evidence="1">Blood</tissue>
    </source>
</reference>
<dbReference type="EMBL" id="JAGTTL010000017">
    <property type="protein sequence ID" value="KAK6310066.1"/>
    <property type="molecule type" value="Genomic_DNA"/>
</dbReference>
<accession>A0AAN8LYV0</accession>
<sequence>MLRYAKTPLFTGCTVAEQSTMVEPEHRASAAQRLGAQETLGISTLDPGHRPPTMPPGRHVSIRIRMLDDTEEVFDVSVSSDWLSV</sequence>
<protein>
    <submittedName>
        <fullName evidence="1">Uncharacterized protein</fullName>
    </submittedName>
</protein>
<dbReference type="Proteomes" id="UP001356427">
    <property type="component" value="Unassembled WGS sequence"/>
</dbReference>